<comment type="caution">
    <text evidence="3">The sequence shown here is derived from an EMBL/GenBank/DDBJ whole genome shotgun (WGS) entry which is preliminary data.</text>
</comment>
<dbReference type="EMBL" id="BKCJ010008689">
    <property type="protein sequence ID" value="GEU83465.1"/>
    <property type="molecule type" value="Genomic_DNA"/>
</dbReference>
<dbReference type="PANTHER" id="PTHR42648">
    <property type="entry name" value="TRANSPOSASE, PUTATIVE-RELATED"/>
    <property type="match status" value="1"/>
</dbReference>
<dbReference type="AlphaFoldDB" id="A0A6L2NFP9"/>
<name>A0A6L2NFP9_TANCI</name>
<protein>
    <submittedName>
        <fullName evidence="3">Putative ribonuclease H-like domain-containing protein</fullName>
    </submittedName>
</protein>
<dbReference type="GO" id="GO:0003676">
    <property type="term" value="F:nucleic acid binding"/>
    <property type="evidence" value="ECO:0007669"/>
    <property type="project" value="InterPro"/>
</dbReference>
<dbReference type="Pfam" id="PF13976">
    <property type="entry name" value="gag_pre-integrs"/>
    <property type="match status" value="1"/>
</dbReference>
<feature type="compositionally biased region" description="Polar residues" evidence="1">
    <location>
        <begin position="678"/>
        <end position="692"/>
    </location>
</feature>
<sequence length="892" mass="100258">MTNRREMMPPPGFSIPPYIPNDNTNERPPVTTVVFVVTTPENTSFAYRASTLTDPTPITKLEYFSEDYDEEFEMEPRPEGTRKVTPPLHTRLPRVRRQCEKVVGFKEAMNKEGSIAGRNTKGSRPSKVGAEENGRREMNLPLLLATHLGRNENDKSDLFPSFIEGLIAKGLGPSRCTPIHSLLQILSFCLLSSSVKFLSISRKHKALKANEEPVIQPVEVTTDSGESPKPELFVVHPRSIAIEKRFGGNAATKKTRRYLLKQQYENFTTSSSAVNEAINTAFGVTTTSTQVNAVNSTNINNLSDAIIYAFLSYDWSDQAGEGPNYALMAYSTLSSNYEPVAETSEVKASEDKPQVVRNNYGPLIIEDWITNSEDEAESRPKIEKKTVKPSFAKIKFVKSKDQAKISKAAVTVNTARSVNTGQPKTIMNAAKPRVPRKKNMYIVDLKNIIPKGGLTCLFAKVTSDEFRLWHRRLRHLNFKTMNKLFKGNLVRGLPSKIFENEQTCIACQKGKQHRASYKAKTENSVCPPLDMLHLDLFGLTFVKSLMKKMYCLVVIDDYSRSTWVFFLSTKDETSGILKSFITRIENLVDHKVKVIRYDNRTEFKNRDMNQFCEMKGILRQYIVARTPRQNGVAERRNKTLIKAVRTMLTDSKLPISFWAEAVNIACYVQNRPVVVGKQSNSNACTKDNNNAGQARKEKEPGKYYILLPSQTTDPPFPQEPKSSQDAGFKPSNDVGNKVNEVPRQENESKDQKEKDSVNSTNTVNVVRSSVNAASNEVNAVGRKSSIKLPGDPNMPKLEDISILEDSNEDVFGLQVKQKKEGIFISQDTYVAEILKKFRFFEVKTAITPMKTQKPLLKDKDGQEVDCKKQIMFANSTAEAEYVAASSCYGQVL</sequence>
<organism evidence="3">
    <name type="scientific">Tanacetum cinerariifolium</name>
    <name type="common">Dalmatian daisy</name>
    <name type="synonym">Chrysanthemum cinerariifolium</name>
    <dbReference type="NCBI Taxonomy" id="118510"/>
    <lineage>
        <taxon>Eukaryota</taxon>
        <taxon>Viridiplantae</taxon>
        <taxon>Streptophyta</taxon>
        <taxon>Embryophyta</taxon>
        <taxon>Tracheophyta</taxon>
        <taxon>Spermatophyta</taxon>
        <taxon>Magnoliopsida</taxon>
        <taxon>eudicotyledons</taxon>
        <taxon>Gunneridae</taxon>
        <taxon>Pentapetalae</taxon>
        <taxon>asterids</taxon>
        <taxon>campanulids</taxon>
        <taxon>Asterales</taxon>
        <taxon>Asteraceae</taxon>
        <taxon>Asteroideae</taxon>
        <taxon>Anthemideae</taxon>
        <taxon>Anthemidinae</taxon>
        <taxon>Tanacetum</taxon>
    </lineage>
</organism>
<feature type="domain" description="Integrase catalytic" evidence="2">
    <location>
        <begin position="523"/>
        <end position="693"/>
    </location>
</feature>
<feature type="compositionally biased region" description="Pro residues" evidence="1">
    <location>
        <begin position="8"/>
        <end position="19"/>
    </location>
</feature>
<feature type="compositionally biased region" description="Basic and acidic residues" evidence="1">
    <location>
        <begin position="740"/>
        <end position="756"/>
    </location>
</feature>
<proteinExistence type="predicted"/>
<dbReference type="PROSITE" id="PS50994">
    <property type="entry name" value="INTEGRASE"/>
    <property type="match status" value="1"/>
</dbReference>
<accession>A0A6L2NFP9</accession>
<dbReference type="Gene3D" id="3.30.420.10">
    <property type="entry name" value="Ribonuclease H-like superfamily/Ribonuclease H"/>
    <property type="match status" value="1"/>
</dbReference>
<dbReference type="Pfam" id="PF00665">
    <property type="entry name" value="rve"/>
    <property type="match status" value="1"/>
</dbReference>
<dbReference type="PANTHER" id="PTHR42648:SF32">
    <property type="entry name" value="RIBONUCLEASE H-LIKE DOMAIN, GAG-PRE-INTEGRASE DOMAIN PROTEIN-RELATED"/>
    <property type="match status" value="1"/>
</dbReference>
<dbReference type="InterPro" id="IPR001584">
    <property type="entry name" value="Integrase_cat-core"/>
</dbReference>
<dbReference type="GO" id="GO:0015074">
    <property type="term" value="P:DNA integration"/>
    <property type="evidence" value="ECO:0007669"/>
    <property type="project" value="InterPro"/>
</dbReference>
<evidence type="ECO:0000256" key="1">
    <source>
        <dbReference type="SAM" id="MobiDB-lite"/>
    </source>
</evidence>
<feature type="region of interest" description="Disordered" evidence="1">
    <location>
        <begin position="678"/>
        <end position="762"/>
    </location>
</feature>
<gene>
    <name evidence="3" type="ORF">Tci_055443</name>
</gene>
<reference evidence="3" key="1">
    <citation type="journal article" date="2019" name="Sci. Rep.">
        <title>Draft genome of Tanacetum cinerariifolium, the natural source of mosquito coil.</title>
        <authorList>
            <person name="Yamashiro T."/>
            <person name="Shiraishi A."/>
            <person name="Satake H."/>
            <person name="Nakayama K."/>
        </authorList>
    </citation>
    <scope>NUCLEOTIDE SEQUENCE</scope>
</reference>
<dbReference type="InterPro" id="IPR012337">
    <property type="entry name" value="RNaseH-like_sf"/>
</dbReference>
<evidence type="ECO:0000313" key="3">
    <source>
        <dbReference type="EMBL" id="GEU83465.1"/>
    </source>
</evidence>
<dbReference type="InterPro" id="IPR036397">
    <property type="entry name" value="RNaseH_sf"/>
</dbReference>
<feature type="region of interest" description="Disordered" evidence="1">
    <location>
        <begin position="1"/>
        <end position="22"/>
    </location>
</feature>
<evidence type="ECO:0000259" key="2">
    <source>
        <dbReference type="PROSITE" id="PS50994"/>
    </source>
</evidence>
<dbReference type="InterPro" id="IPR039537">
    <property type="entry name" value="Retrotran_Ty1/copia-like"/>
</dbReference>
<dbReference type="SUPFAM" id="SSF53098">
    <property type="entry name" value="Ribonuclease H-like"/>
    <property type="match status" value="1"/>
</dbReference>
<dbReference type="InterPro" id="IPR025724">
    <property type="entry name" value="GAG-pre-integrase_dom"/>
</dbReference>